<dbReference type="AlphaFoldDB" id="A0A915K4H6"/>
<reference evidence="2" key="1">
    <citation type="submission" date="2022-11" db="UniProtKB">
        <authorList>
            <consortium name="WormBaseParasite"/>
        </authorList>
    </citation>
    <scope>IDENTIFICATION</scope>
</reference>
<dbReference type="Proteomes" id="UP000887565">
    <property type="component" value="Unplaced"/>
</dbReference>
<evidence type="ECO:0000313" key="1">
    <source>
        <dbReference type="Proteomes" id="UP000887565"/>
    </source>
</evidence>
<name>A0A915K4H6_ROMCU</name>
<protein>
    <submittedName>
        <fullName evidence="2">Uncharacterized protein</fullName>
    </submittedName>
</protein>
<accession>A0A915K4H6</accession>
<proteinExistence type="predicted"/>
<dbReference type="WBParaSite" id="nRc.2.0.1.t33109-RA">
    <property type="protein sequence ID" value="nRc.2.0.1.t33109-RA"/>
    <property type="gene ID" value="nRc.2.0.1.g33109"/>
</dbReference>
<organism evidence="1 2">
    <name type="scientific">Romanomermis culicivorax</name>
    <name type="common">Nematode worm</name>
    <dbReference type="NCBI Taxonomy" id="13658"/>
    <lineage>
        <taxon>Eukaryota</taxon>
        <taxon>Metazoa</taxon>
        <taxon>Ecdysozoa</taxon>
        <taxon>Nematoda</taxon>
        <taxon>Enoplea</taxon>
        <taxon>Dorylaimia</taxon>
        <taxon>Mermithida</taxon>
        <taxon>Mermithoidea</taxon>
        <taxon>Mermithidae</taxon>
        <taxon>Romanomermis</taxon>
    </lineage>
</organism>
<sequence>MPLEEKFQEEKSWGCDLKSNGFGCIVLGFLRTMQKSTLISCKYFQYDYYAVHAYYGSQLEEMYKMIILFNKSVRSSKFLEYCV</sequence>
<evidence type="ECO:0000313" key="2">
    <source>
        <dbReference type="WBParaSite" id="nRc.2.0.1.t33109-RA"/>
    </source>
</evidence>
<keyword evidence="1" id="KW-1185">Reference proteome</keyword>